<dbReference type="GO" id="GO:0030145">
    <property type="term" value="F:manganese ion binding"/>
    <property type="evidence" value="ECO:0007669"/>
    <property type="project" value="InterPro"/>
</dbReference>
<dbReference type="SUPFAM" id="SSF52949">
    <property type="entry name" value="Macro domain-like"/>
    <property type="match status" value="1"/>
</dbReference>
<evidence type="ECO:0000256" key="1">
    <source>
        <dbReference type="ARBA" id="ARBA00009528"/>
    </source>
</evidence>
<evidence type="ECO:0000259" key="5">
    <source>
        <dbReference type="PROSITE" id="PS00631"/>
    </source>
</evidence>
<dbReference type="Gene3D" id="3.40.630.10">
    <property type="entry name" value="Zn peptidases"/>
    <property type="match status" value="1"/>
</dbReference>
<evidence type="ECO:0000256" key="3">
    <source>
        <dbReference type="ARBA" id="ARBA00022670"/>
    </source>
</evidence>
<organism evidence="6">
    <name type="scientific">hydrothermal vent metagenome</name>
    <dbReference type="NCBI Taxonomy" id="652676"/>
    <lineage>
        <taxon>unclassified sequences</taxon>
        <taxon>metagenomes</taxon>
        <taxon>ecological metagenomes</taxon>
    </lineage>
</organism>
<dbReference type="InterPro" id="IPR011356">
    <property type="entry name" value="Leucine_aapep/pepB"/>
</dbReference>
<dbReference type="GO" id="GO:0005737">
    <property type="term" value="C:cytoplasm"/>
    <property type="evidence" value="ECO:0007669"/>
    <property type="project" value="InterPro"/>
</dbReference>
<dbReference type="InterPro" id="IPR000819">
    <property type="entry name" value="Peptidase_M17_C"/>
</dbReference>
<dbReference type="PROSITE" id="PS00631">
    <property type="entry name" value="CYTOSOL_AP"/>
    <property type="match status" value="1"/>
</dbReference>
<dbReference type="Pfam" id="PF00883">
    <property type="entry name" value="Peptidase_M17"/>
    <property type="match status" value="1"/>
</dbReference>
<reference evidence="6" key="1">
    <citation type="submission" date="2018-06" db="EMBL/GenBank/DDBJ databases">
        <authorList>
            <person name="Zhirakovskaya E."/>
        </authorList>
    </citation>
    <scope>NUCLEOTIDE SEQUENCE</scope>
</reference>
<evidence type="ECO:0000256" key="2">
    <source>
        <dbReference type="ARBA" id="ARBA00022438"/>
    </source>
</evidence>
<gene>
    <name evidence="6" type="ORF">MNBD_BACTEROID01-402</name>
</gene>
<dbReference type="PANTHER" id="PTHR11963:SF23">
    <property type="entry name" value="CYTOSOL AMINOPEPTIDASE"/>
    <property type="match status" value="1"/>
</dbReference>
<dbReference type="GO" id="GO:0070006">
    <property type="term" value="F:metalloaminopeptidase activity"/>
    <property type="evidence" value="ECO:0007669"/>
    <property type="project" value="InterPro"/>
</dbReference>
<dbReference type="Gene3D" id="3.40.220.10">
    <property type="entry name" value="Leucine Aminopeptidase, subunit E, domain 1"/>
    <property type="match status" value="1"/>
</dbReference>
<dbReference type="PANTHER" id="PTHR11963">
    <property type="entry name" value="LEUCINE AMINOPEPTIDASE-RELATED"/>
    <property type="match status" value="1"/>
</dbReference>
<accession>A0A3B0T9M3</accession>
<dbReference type="GO" id="GO:0006508">
    <property type="term" value="P:proteolysis"/>
    <property type="evidence" value="ECO:0007669"/>
    <property type="project" value="UniProtKB-KW"/>
</dbReference>
<dbReference type="InterPro" id="IPR043472">
    <property type="entry name" value="Macro_dom-like"/>
</dbReference>
<proteinExistence type="inferred from homology"/>
<dbReference type="AlphaFoldDB" id="A0A3B0T9M3"/>
<evidence type="ECO:0000313" key="6">
    <source>
        <dbReference type="EMBL" id="VAW13580.1"/>
    </source>
</evidence>
<protein>
    <submittedName>
        <fullName evidence="6">Cytosol aminopeptidase PepA</fullName>
        <ecNumber evidence="6">3.4.11.1</ecNumber>
    </submittedName>
</protein>
<dbReference type="CDD" id="cd00433">
    <property type="entry name" value="Peptidase_M17"/>
    <property type="match status" value="1"/>
</dbReference>
<evidence type="ECO:0000256" key="4">
    <source>
        <dbReference type="ARBA" id="ARBA00022801"/>
    </source>
</evidence>
<dbReference type="EMBL" id="UOEP01000024">
    <property type="protein sequence ID" value="VAW13580.1"/>
    <property type="molecule type" value="Genomic_DNA"/>
</dbReference>
<keyword evidence="3" id="KW-0645">Protease</keyword>
<dbReference type="SUPFAM" id="SSF53187">
    <property type="entry name" value="Zn-dependent exopeptidases"/>
    <property type="match status" value="1"/>
</dbReference>
<dbReference type="EC" id="3.4.11.1" evidence="6"/>
<dbReference type="PRINTS" id="PR00481">
    <property type="entry name" value="LAMNOPPTDASE"/>
</dbReference>
<sequence length="491" mass="53470">MYGRAESPESNELKLANMNTIISKITKVKKGISTASIFEETGQLASINLDEQEKKYLDKKIDKEKTNVTIFRYPHLLQFVKIEKGKPLPSQMESIRKAGATLLTLLKEDNVEEIQVVGLANAGFTIAFIEGLLLAGYSFSKYKKEKDEYSLKRIFIVDSHVSKKEIESLKAVTDAVFIARDLVNEPLSALTAVKLAEEISRLGEKAGFSVEVFHHQKIKSLKMGGLLAVNKGSIDPPTFSILEWKPENARNEKPVVLVGKGIVFDTGGLSLKPTPNSMDYMKSDMGGAASVIAAIYALAKSNTPVYVVGLIPATDNRPDGNAYAPGDIITMFDKTTVEIKNTDAEGRLILADALSYAGKFGPELVIDLATLTGAAAMIAGKAAIIGMGNSPANIEKLKQSGNDVHERIIELPLWDDFAEPLKSPVADLNNLGTREGQAAIAGKFLEHFTDYPWVHLDIAGTAFLFENDGYRLKGGTGSGTRLLFRLLSNLF</sequence>
<feature type="domain" description="Cytosol aminopeptidase" evidence="5">
    <location>
        <begin position="341"/>
        <end position="348"/>
    </location>
</feature>
<comment type="similarity">
    <text evidence="1">Belongs to the peptidase M17 family.</text>
</comment>
<keyword evidence="2 6" id="KW-0031">Aminopeptidase</keyword>
<name>A0A3B0T9M3_9ZZZZ</name>
<keyword evidence="4 6" id="KW-0378">Hydrolase</keyword>